<evidence type="ECO:0000256" key="1">
    <source>
        <dbReference type="ARBA" id="ARBA00004571"/>
    </source>
</evidence>
<keyword evidence="8" id="KW-0675">Receptor</keyword>
<feature type="signal peptide" evidence="12">
    <location>
        <begin position="1"/>
        <end position="22"/>
    </location>
</feature>
<keyword evidence="16" id="KW-1185">Reference proteome</keyword>
<keyword evidence="9 10" id="KW-0998">Cell outer membrane</keyword>
<evidence type="ECO:0000256" key="8">
    <source>
        <dbReference type="ARBA" id="ARBA00023170"/>
    </source>
</evidence>
<dbReference type="InterPro" id="IPR012910">
    <property type="entry name" value="Plug_dom"/>
</dbReference>
<dbReference type="InterPro" id="IPR023996">
    <property type="entry name" value="TonB-dep_OMP_SusC/RagA"/>
</dbReference>
<organism evidence="15 16">
    <name type="scientific">Marinoscillum luteum</name>
    <dbReference type="NCBI Taxonomy" id="861051"/>
    <lineage>
        <taxon>Bacteria</taxon>
        <taxon>Pseudomonadati</taxon>
        <taxon>Bacteroidota</taxon>
        <taxon>Cytophagia</taxon>
        <taxon>Cytophagales</taxon>
        <taxon>Reichenbachiellaceae</taxon>
        <taxon>Marinoscillum</taxon>
    </lineage>
</organism>
<evidence type="ECO:0000259" key="13">
    <source>
        <dbReference type="Pfam" id="PF00593"/>
    </source>
</evidence>
<dbReference type="Pfam" id="PF07715">
    <property type="entry name" value="Plug"/>
    <property type="match status" value="1"/>
</dbReference>
<evidence type="ECO:0000259" key="14">
    <source>
        <dbReference type="Pfam" id="PF07715"/>
    </source>
</evidence>
<keyword evidence="4 10" id="KW-0812">Transmembrane</keyword>
<dbReference type="Gene3D" id="2.40.170.20">
    <property type="entry name" value="TonB-dependent receptor, beta-barrel domain"/>
    <property type="match status" value="1"/>
</dbReference>
<accession>A0ABW7N6A7</accession>
<evidence type="ECO:0000256" key="6">
    <source>
        <dbReference type="ARBA" id="ARBA00023077"/>
    </source>
</evidence>
<feature type="chain" id="PRO_5046205775" evidence="12">
    <location>
        <begin position="23"/>
        <end position="1077"/>
    </location>
</feature>
<dbReference type="SUPFAM" id="SSF56935">
    <property type="entry name" value="Porins"/>
    <property type="match status" value="1"/>
</dbReference>
<comment type="subcellular location">
    <subcellularLocation>
        <location evidence="1 10">Cell outer membrane</location>
        <topology evidence="1 10">Multi-pass membrane protein</topology>
    </subcellularLocation>
</comment>
<dbReference type="InterPro" id="IPR008969">
    <property type="entry name" value="CarboxyPept-like_regulatory"/>
</dbReference>
<reference evidence="15 16" key="1">
    <citation type="journal article" date="2013" name="Int. J. Syst. Evol. Microbiol.">
        <title>Marinoscillum luteum sp. nov., isolated from marine sediment.</title>
        <authorList>
            <person name="Cha I.T."/>
            <person name="Park S.J."/>
            <person name="Kim S.J."/>
            <person name="Kim J.G."/>
            <person name="Jung M.Y."/>
            <person name="Shin K.S."/>
            <person name="Kwon K.K."/>
            <person name="Yang S.H."/>
            <person name="Seo Y.S."/>
            <person name="Rhee S.K."/>
        </authorList>
    </citation>
    <scope>NUCLEOTIDE SEQUENCE [LARGE SCALE GENOMIC DNA]</scope>
    <source>
        <strain evidence="15 16">KCTC 23939</strain>
    </source>
</reference>
<feature type="domain" description="TonB-dependent receptor plug" evidence="14">
    <location>
        <begin position="119"/>
        <end position="236"/>
    </location>
</feature>
<dbReference type="PROSITE" id="PS52016">
    <property type="entry name" value="TONB_DEPENDENT_REC_3"/>
    <property type="match status" value="1"/>
</dbReference>
<evidence type="ECO:0000256" key="5">
    <source>
        <dbReference type="ARBA" id="ARBA00022729"/>
    </source>
</evidence>
<dbReference type="NCBIfam" id="TIGR04057">
    <property type="entry name" value="SusC_RagA_signa"/>
    <property type="match status" value="1"/>
</dbReference>
<dbReference type="RefSeq" id="WP_395416715.1">
    <property type="nucleotide sequence ID" value="NZ_JBIPKE010000014.1"/>
</dbReference>
<dbReference type="InterPro" id="IPR000531">
    <property type="entry name" value="Beta-barrel_TonB"/>
</dbReference>
<proteinExistence type="inferred from homology"/>
<keyword evidence="2 10" id="KW-0813">Transport</keyword>
<dbReference type="InterPro" id="IPR039426">
    <property type="entry name" value="TonB-dep_rcpt-like"/>
</dbReference>
<sequence length="1077" mass="117831">MPKNKLILILCALWLSSLGAIAQQTISGTVKDPDGEPIIGATIMVEGTNYGTTSDVDGRFSIKAQNGSFLTFSFVGFETLRKTVNGPESIDVSLEIDLEELDEVIVTALGFKENRDNLGYANSVVNSESVSKAAESTLLNSLSGKSSGVRVSRNSGDPGAGAYIQIRGLSTITRDAQPLIVVDGVPISNDVRGNGAGRIAQQSRLNDINPNDIENITVLKGASAAALWGTQALGGVIMITTKSGKYNQDLKVTIKSSYSVDQINRKYPLQNTFGQGNDGVYNGRARDSWGDKISERAGGQDEFETSGEYFVDQDGKIWYPISDKKSQETYDDSNFDQVFQNGHFLENNISLSAGNANSTAFFSVSDLNQEGIIRNNSDYRRTSVRFNGEHMLNEKFRINANLTYAKTNSNRIRRGASSSGLYLGLLRNPTDFDISGYRGDYYAGPDAAPVSNRHRSYREPLAADATPTYNNPLWTINEQENLATVNRFINTLKLTYSPTSWIDLIGRVGIDHYSEERQEFNTPGSAAGEYRTGTFSSNLASNLIFNMDYIAKATKSIGGDFDLSLLVGFNFNHKQLKVDGSEISNFIQFTDVASPTRDIDNALPENRTVESSFGQERTVGLYSSMTFSAFDALFINGTIRAESASTFGSQADNTFIFPSVSAAWQFHQLLDVEGVSFGKLRASYGEVGVQPARYNTSNVFVSPTYSDQFGGGLNLGLYGNGGFVPSTSRGNPNLQPERKKEFELGGDLRFLKDRLSLSATYFQNTTENVLLDFPIANSRGYDRIYSNGAEIENKGVELDLGYTIIETKDFGWQANVIYTDVQNKVTDLAGVESLALGGLDAVNNRAVEGKSLGVLWGSRTLRDDAGNIVYDKNGFPEQDQLEGVIGDPNPDWQGSVSTTIRYKNFALSALFETFQGADIYAGTKSVLYDLGRWEGSAKESMSTQNLLDYNGNVIPMGTTFRGVVHDFGAGPVALTEPWYLGDGGFFGNGNDELYIEDGSWTRLRELGLSYQMSNSFLKKLGVKSAEISATGRNLFLWTKFEGNDPDTNLNGVSAARGIDYFNNPSTKSYVFTLLLNL</sequence>
<evidence type="ECO:0000256" key="2">
    <source>
        <dbReference type="ARBA" id="ARBA00022448"/>
    </source>
</evidence>
<dbReference type="Gene3D" id="2.170.130.10">
    <property type="entry name" value="TonB-dependent receptor, plug domain"/>
    <property type="match status" value="1"/>
</dbReference>
<name>A0ABW7N6A7_9BACT</name>
<evidence type="ECO:0000256" key="7">
    <source>
        <dbReference type="ARBA" id="ARBA00023136"/>
    </source>
</evidence>
<keyword evidence="5 12" id="KW-0732">Signal</keyword>
<dbReference type="NCBIfam" id="TIGR04056">
    <property type="entry name" value="OMP_RagA_SusC"/>
    <property type="match status" value="1"/>
</dbReference>
<evidence type="ECO:0000256" key="12">
    <source>
        <dbReference type="SAM" id="SignalP"/>
    </source>
</evidence>
<comment type="similarity">
    <text evidence="10 11">Belongs to the TonB-dependent receptor family.</text>
</comment>
<evidence type="ECO:0000256" key="11">
    <source>
        <dbReference type="RuleBase" id="RU003357"/>
    </source>
</evidence>
<dbReference type="InterPro" id="IPR037066">
    <property type="entry name" value="Plug_dom_sf"/>
</dbReference>
<dbReference type="Pfam" id="PF00593">
    <property type="entry name" value="TonB_dep_Rec_b-barrel"/>
    <property type="match status" value="1"/>
</dbReference>
<dbReference type="SUPFAM" id="SSF49464">
    <property type="entry name" value="Carboxypeptidase regulatory domain-like"/>
    <property type="match status" value="1"/>
</dbReference>
<evidence type="ECO:0000256" key="10">
    <source>
        <dbReference type="PROSITE-ProRule" id="PRU01360"/>
    </source>
</evidence>
<evidence type="ECO:0000313" key="15">
    <source>
        <dbReference type="EMBL" id="MFH6983147.1"/>
    </source>
</evidence>
<evidence type="ECO:0000256" key="9">
    <source>
        <dbReference type="ARBA" id="ARBA00023237"/>
    </source>
</evidence>
<keyword evidence="7 10" id="KW-0472">Membrane</keyword>
<comment type="caution">
    <text evidence="15">The sequence shown here is derived from an EMBL/GenBank/DDBJ whole genome shotgun (WGS) entry which is preliminary data.</text>
</comment>
<dbReference type="InterPro" id="IPR023997">
    <property type="entry name" value="TonB-dep_OMP_SusC/RagA_CS"/>
</dbReference>
<dbReference type="Pfam" id="PF13715">
    <property type="entry name" value="CarbopepD_reg_2"/>
    <property type="match status" value="1"/>
</dbReference>
<dbReference type="Gene3D" id="2.60.40.1120">
    <property type="entry name" value="Carboxypeptidase-like, regulatory domain"/>
    <property type="match status" value="1"/>
</dbReference>
<gene>
    <name evidence="15" type="ORF">ACHKAR_06835</name>
</gene>
<keyword evidence="6 11" id="KW-0798">TonB box</keyword>
<evidence type="ECO:0000313" key="16">
    <source>
        <dbReference type="Proteomes" id="UP001610063"/>
    </source>
</evidence>
<evidence type="ECO:0000256" key="4">
    <source>
        <dbReference type="ARBA" id="ARBA00022692"/>
    </source>
</evidence>
<dbReference type="Proteomes" id="UP001610063">
    <property type="component" value="Unassembled WGS sequence"/>
</dbReference>
<feature type="domain" description="TonB-dependent receptor-like beta-barrel" evidence="13">
    <location>
        <begin position="429"/>
        <end position="1034"/>
    </location>
</feature>
<protein>
    <submittedName>
        <fullName evidence="15">SusC/RagA family TonB-linked outer membrane protein</fullName>
    </submittedName>
</protein>
<keyword evidence="3 10" id="KW-1134">Transmembrane beta strand</keyword>
<dbReference type="PANTHER" id="PTHR30069:SF29">
    <property type="entry name" value="HEMOGLOBIN AND HEMOGLOBIN-HAPTOGLOBIN-BINDING PROTEIN 1-RELATED"/>
    <property type="match status" value="1"/>
</dbReference>
<dbReference type="InterPro" id="IPR036942">
    <property type="entry name" value="Beta-barrel_TonB_sf"/>
</dbReference>
<dbReference type="PANTHER" id="PTHR30069">
    <property type="entry name" value="TONB-DEPENDENT OUTER MEMBRANE RECEPTOR"/>
    <property type="match status" value="1"/>
</dbReference>
<dbReference type="EMBL" id="JBIPKE010000014">
    <property type="protein sequence ID" value="MFH6983147.1"/>
    <property type="molecule type" value="Genomic_DNA"/>
</dbReference>
<evidence type="ECO:0000256" key="3">
    <source>
        <dbReference type="ARBA" id="ARBA00022452"/>
    </source>
</evidence>